<organism evidence="1 2">
    <name type="scientific">Hibiscus sabdariffa</name>
    <name type="common">roselle</name>
    <dbReference type="NCBI Taxonomy" id="183260"/>
    <lineage>
        <taxon>Eukaryota</taxon>
        <taxon>Viridiplantae</taxon>
        <taxon>Streptophyta</taxon>
        <taxon>Embryophyta</taxon>
        <taxon>Tracheophyta</taxon>
        <taxon>Spermatophyta</taxon>
        <taxon>Magnoliopsida</taxon>
        <taxon>eudicotyledons</taxon>
        <taxon>Gunneridae</taxon>
        <taxon>Pentapetalae</taxon>
        <taxon>rosids</taxon>
        <taxon>malvids</taxon>
        <taxon>Malvales</taxon>
        <taxon>Malvaceae</taxon>
        <taxon>Malvoideae</taxon>
        <taxon>Hibiscus</taxon>
    </lineage>
</organism>
<name>A0ABR2U3A6_9ROSI</name>
<dbReference type="Proteomes" id="UP001396334">
    <property type="component" value="Unassembled WGS sequence"/>
</dbReference>
<sequence length="69" mass="7635">MGILGLLNFVVRMDEELDEWLSYGSPVMLDGGWSSDEQWGSCWSGDGEGFGRFIMGDGQLLVKFIEGGR</sequence>
<comment type="caution">
    <text evidence="1">The sequence shown here is derived from an EMBL/GenBank/DDBJ whole genome shotgun (WGS) entry which is preliminary data.</text>
</comment>
<accession>A0ABR2U3A6</accession>
<reference evidence="1 2" key="1">
    <citation type="journal article" date="2024" name="G3 (Bethesda)">
        <title>Genome assembly of Hibiscus sabdariffa L. provides insights into metabolisms of medicinal natural products.</title>
        <authorList>
            <person name="Kim T."/>
        </authorList>
    </citation>
    <scope>NUCLEOTIDE SEQUENCE [LARGE SCALE GENOMIC DNA]</scope>
    <source>
        <strain evidence="1">TK-2024</strain>
        <tissue evidence="1">Old leaves</tissue>
    </source>
</reference>
<proteinExistence type="predicted"/>
<gene>
    <name evidence="1" type="ORF">V6N11_072280</name>
</gene>
<evidence type="ECO:0000313" key="2">
    <source>
        <dbReference type="Proteomes" id="UP001396334"/>
    </source>
</evidence>
<protein>
    <submittedName>
        <fullName evidence="1">Uncharacterized protein</fullName>
    </submittedName>
</protein>
<dbReference type="EMBL" id="JBBPBN010000003">
    <property type="protein sequence ID" value="KAK9043957.1"/>
    <property type="molecule type" value="Genomic_DNA"/>
</dbReference>
<evidence type="ECO:0000313" key="1">
    <source>
        <dbReference type="EMBL" id="KAK9043957.1"/>
    </source>
</evidence>
<keyword evidence="2" id="KW-1185">Reference proteome</keyword>